<dbReference type="InterPro" id="IPR000683">
    <property type="entry name" value="Gfo/Idh/MocA-like_OxRdtase_N"/>
</dbReference>
<protein>
    <recommendedName>
        <fullName evidence="3">D-xylose 1-dehydrogenase (NADP(+), D-xylono-1,5-lactone-forming)</fullName>
        <ecNumber evidence="3">1.1.1.179</ecNumber>
    </recommendedName>
    <alternativeName>
        <fullName evidence="4">D-xylose-NADP dehydrogenase</fullName>
    </alternativeName>
</protein>
<dbReference type="InterPro" id="IPR036291">
    <property type="entry name" value="NAD(P)-bd_dom_sf"/>
</dbReference>
<dbReference type="GO" id="GO:0000166">
    <property type="term" value="F:nucleotide binding"/>
    <property type="evidence" value="ECO:0007669"/>
    <property type="project" value="InterPro"/>
</dbReference>
<keyword evidence="9" id="KW-1185">Reference proteome</keyword>
<dbReference type="SUPFAM" id="SSF51735">
    <property type="entry name" value="NAD(P)-binding Rossmann-fold domains"/>
    <property type="match status" value="1"/>
</dbReference>
<reference evidence="9" key="1">
    <citation type="journal article" date="2010" name="Genome Biol.">
        <title>Genome sequence of the necrotrophic plant pathogen Pythium ultimum reveals original pathogenicity mechanisms and effector repertoire.</title>
        <authorList>
            <person name="Levesque C.A."/>
            <person name="Brouwer H."/>
            <person name="Cano L."/>
            <person name="Hamilton J.P."/>
            <person name="Holt C."/>
            <person name="Huitema E."/>
            <person name="Raffaele S."/>
            <person name="Robideau G.P."/>
            <person name="Thines M."/>
            <person name="Win J."/>
            <person name="Zerillo M.M."/>
            <person name="Beakes G.W."/>
            <person name="Boore J.L."/>
            <person name="Busam D."/>
            <person name="Dumas B."/>
            <person name="Ferriera S."/>
            <person name="Fuerstenberg S.I."/>
            <person name="Gachon C.M."/>
            <person name="Gaulin E."/>
            <person name="Govers F."/>
            <person name="Grenville-Briggs L."/>
            <person name="Horner N."/>
            <person name="Hostetler J."/>
            <person name="Jiang R.H."/>
            <person name="Johnson J."/>
            <person name="Krajaejun T."/>
            <person name="Lin H."/>
            <person name="Meijer H.J."/>
            <person name="Moore B."/>
            <person name="Morris P."/>
            <person name="Phuntmart V."/>
            <person name="Puiu D."/>
            <person name="Shetty J."/>
            <person name="Stajich J.E."/>
            <person name="Tripathy S."/>
            <person name="Wawra S."/>
            <person name="van West P."/>
            <person name="Whitty B.R."/>
            <person name="Coutinho P.M."/>
            <person name="Henrissat B."/>
            <person name="Martin F."/>
            <person name="Thomas P.D."/>
            <person name="Tyler B.M."/>
            <person name="De Vries R.P."/>
            <person name="Kamoun S."/>
            <person name="Yandell M."/>
            <person name="Tisserat N."/>
            <person name="Buell C.R."/>
        </authorList>
    </citation>
    <scope>NUCLEOTIDE SEQUENCE</scope>
    <source>
        <strain evidence="9">DAOM:BR144</strain>
    </source>
</reference>
<dbReference type="Pfam" id="PF22725">
    <property type="entry name" value="GFO_IDH_MocA_C3"/>
    <property type="match status" value="1"/>
</dbReference>
<dbReference type="eggNOG" id="KOG2741">
    <property type="taxonomic scope" value="Eukaryota"/>
</dbReference>
<evidence type="ECO:0000256" key="3">
    <source>
        <dbReference type="ARBA" id="ARBA00038984"/>
    </source>
</evidence>
<dbReference type="EnsemblProtists" id="PYU1_T002890">
    <property type="protein sequence ID" value="PYU1_T002890"/>
    <property type="gene ID" value="PYU1_G002887"/>
</dbReference>
<evidence type="ECO:0000313" key="8">
    <source>
        <dbReference type="EnsemblProtists" id="PYU1_T002890"/>
    </source>
</evidence>
<evidence type="ECO:0000259" key="7">
    <source>
        <dbReference type="Pfam" id="PF22725"/>
    </source>
</evidence>
<dbReference type="OMA" id="KMIQAPF"/>
<sequence length="349" mass="37877">MSTTDAKHALRWGFIGCGKISNDFANALKSVDNAVLHACAARSLSSAEEFATTHGFAHAYGSYEELVADANVDVVYIGTLHISHYEHMVLALNHGKHVLVEKPMAMNTKQAAHAVALAKEKKLFLMEGMWTRFFPAVQHVRKVLASNEIGNVHHVNADIGFYFPLENRRIWDRALGGGGLLDIGIYPLAFVTMVFGGEPQKISAVGKLSDGGIDMYSSVTLEFSERRFGTVQYSCLAQMEETVRIIGSKGRIHVHSPAHIPAEVTVVKYGEDGGNNTEQFPAPEPAANATPNNFEGSNGFLYEVQAVTKAILSGALECTEHPLSDSLALMGIMDKIRGDLGVVYDADTN</sequence>
<dbReference type="Gene3D" id="3.40.50.720">
    <property type="entry name" value="NAD(P)-binding Rossmann-like Domain"/>
    <property type="match status" value="1"/>
</dbReference>
<dbReference type="InParanoid" id="K3WD49"/>
<reference evidence="8" key="3">
    <citation type="submission" date="2015-02" db="UniProtKB">
        <authorList>
            <consortium name="EnsemblProtists"/>
        </authorList>
    </citation>
    <scope>IDENTIFICATION</scope>
    <source>
        <strain evidence="8">DAOM BR144</strain>
    </source>
</reference>
<reference evidence="9" key="2">
    <citation type="submission" date="2010-04" db="EMBL/GenBank/DDBJ databases">
        <authorList>
            <person name="Buell R."/>
            <person name="Hamilton J."/>
            <person name="Hostetler J."/>
        </authorList>
    </citation>
    <scope>NUCLEOTIDE SEQUENCE [LARGE SCALE GENOMIC DNA]</scope>
    <source>
        <strain evidence="9">DAOM:BR144</strain>
    </source>
</reference>
<evidence type="ECO:0000259" key="6">
    <source>
        <dbReference type="Pfam" id="PF01408"/>
    </source>
</evidence>
<proteinExistence type="inferred from homology"/>
<dbReference type="EC" id="1.1.1.179" evidence="3"/>
<comment type="catalytic activity">
    <reaction evidence="5">
        <text>D-xylose + NADP(+) = D-xylono-1,5-lactone + NADPH + H(+)</text>
        <dbReference type="Rhea" id="RHEA:22000"/>
        <dbReference type="ChEBI" id="CHEBI:15378"/>
        <dbReference type="ChEBI" id="CHEBI:15867"/>
        <dbReference type="ChEBI" id="CHEBI:53455"/>
        <dbReference type="ChEBI" id="CHEBI:57783"/>
        <dbReference type="ChEBI" id="CHEBI:58349"/>
        <dbReference type="EC" id="1.1.1.179"/>
    </reaction>
</comment>
<evidence type="ECO:0000256" key="1">
    <source>
        <dbReference type="ARBA" id="ARBA00010928"/>
    </source>
</evidence>
<dbReference type="GO" id="GO:0047837">
    <property type="term" value="F:D-xylose 1-dehydrogenase (NADP+) activity"/>
    <property type="evidence" value="ECO:0007669"/>
    <property type="project" value="UniProtKB-EC"/>
</dbReference>
<evidence type="ECO:0000256" key="2">
    <source>
        <dbReference type="ARBA" id="ARBA00023002"/>
    </source>
</evidence>
<evidence type="ECO:0000256" key="4">
    <source>
        <dbReference type="ARBA" id="ARBA00042988"/>
    </source>
</evidence>
<dbReference type="Gene3D" id="3.30.360.10">
    <property type="entry name" value="Dihydrodipicolinate Reductase, domain 2"/>
    <property type="match status" value="1"/>
</dbReference>
<dbReference type="SUPFAM" id="SSF55347">
    <property type="entry name" value="Glyceraldehyde-3-phosphate dehydrogenase-like, C-terminal domain"/>
    <property type="match status" value="1"/>
</dbReference>
<dbReference type="PANTHER" id="PTHR22604:SF105">
    <property type="entry name" value="TRANS-1,2-DIHYDROBENZENE-1,2-DIOL DEHYDROGENASE"/>
    <property type="match status" value="1"/>
</dbReference>
<dbReference type="PANTHER" id="PTHR22604">
    <property type="entry name" value="OXIDOREDUCTASES"/>
    <property type="match status" value="1"/>
</dbReference>
<dbReference type="HOGENOM" id="CLU_023194_7_2_1"/>
<dbReference type="EMBL" id="GL376628">
    <property type="status" value="NOT_ANNOTATED_CDS"/>
    <property type="molecule type" value="Genomic_DNA"/>
</dbReference>
<feature type="domain" description="Gfo/Idh/MocA-like oxidoreductase N-terminal" evidence="6">
    <location>
        <begin position="10"/>
        <end position="128"/>
    </location>
</feature>
<dbReference type="InterPro" id="IPR055170">
    <property type="entry name" value="GFO_IDH_MocA-like_dom"/>
</dbReference>
<dbReference type="InterPro" id="IPR050984">
    <property type="entry name" value="Gfo/Idh/MocA_domain"/>
</dbReference>
<feature type="domain" description="GFO/IDH/MocA-like oxidoreductase" evidence="7">
    <location>
        <begin position="137"/>
        <end position="252"/>
    </location>
</feature>
<dbReference type="STRING" id="431595.K3WD49"/>
<keyword evidence="2" id="KW-0560">Oxidoreductase</keyword>
<name>K3WD49_GLOUD</name>
<accession>K3WD49</accession>
<dbReference type="AlphaFoldDB" id="K3WD49"/>
<comment type="similarity">
    <text evidence="1">Belongs to the Gfo/Idh/MocA family.</text>
</comment>
<dbReference type="VEuPathDB" id="FungiDB:PYU1_G002887"/>
<dbReference type="Proteomes" id="UP000019132">
    <property type="component" value="Unassembled WGS sequence"/>
</dbReference>
<evidence type="ECO:0000313" key="9">
    <source>
        <dbReference type="Proteomes" id="UP000019132"/>
    </source>
</evidence>
<evidence type="ECO:0000256" key="5">
    <source>
        <dbReference type="ARBA" id="ARBA00049233"/>
    </source>
</evidence>
<dbReference type="Pfam" id="PF01408">
    <property type="entry name" value="GFO_IDH_MocA"/>
    <property type="match status" value="1"/>
</dbReference>
<organism evidence="8 9">
    <name type="scientific">Globisporangium ultimum (strain ATCC 200006 / CBS 805.95 / DAOM BR144)</name>
    <name type="common">Pythium ultimum</name>
    <dbReference type="NCBI Taxonomy" id="431595"/>
    <lineage>
        <taxon>Eukaryota</taxon>
        <taxon>Sar</taxon>
        <taxon>Stramenopiles</taxon>
        <taxon>Oomycota</taxon>
        <taxon>Peronosporomycetes</taxon>
        <taxon>Pythiales</taxon>
        <taxon>Pythiaceae</taxon>
        <taxon>Globisporangium</taxon>
    </lineage>
</organism>